<keyword evidence="2 6" id="KW-0547">Nucleotide-binding</keyword>
<comment type="caution">
    <text evidence="9">The sequence shown here is derived from an EMBL/GenBank/DDBJ whole genome shotgun (WGS) entry which is preliminary data.</text>
</comment>
<dbReference type="NCBIfam" id="TIGR00484">
    <property type="entry name" value="EF-G"/>
    <property type="match status" value="1"/>
</dbReference>
<dbReference type="GO" id="GO:0003746">
    <property type="term" value="F:translation elongation factor activity"/>
    <property type="evidence" value="ECO:0007669"/>
    <property type="project" value="UniProtKB-UniRule"/>
</dbReference>
<dbReference type="CDD" id="cd04088">
    <property type="entry name" value="EFG_mtEFG_II"/>
    <property type="match status" value="1"/>
</dbReference>
<dbReference type="Gene3D" id="3.30.230.10">
    <property type="match status" value="1"/>
</dbReference>
<dbReference type="InterPro" id="IPR000640">
    <property type="entry name" value="EFG_V-like"/>
</dbReference>
<dbReference type="InterPro" id="IPR004540">
    <property type="entry name" value="Transl_elong_EFG/EF2"/>
</dbReference>
<evidence type="ECO:0000256" key="5">
    <source>
        <dbReference type="ARBA" id="ARBA00023134"/>
    </source>
</evidence>
<dbReference type="Pfam" id="PF14492">
    <property type="entry name" value="EFG_III"/>
    <property type="match status" value="1"/>
</dbReference>
<feature type="domain" description="Tr-type G" evidence="8">
    <location>
        <begin position="6"/>
        <end position="281"/>
    </location>
</feature>
<comment type="similarity">
    <text evidence="1 6">Belongs to the TRAFAC class translation factor GTPase superfamily. Classic translation factor GTPase family. EF-G/EF-2 subfamily.</text>
</comment>
<dbReference type="InterPro" id="IPR005517">
    <property type="entry name" value="Transl_elong_EFG/EF2_IV"/>
</dbReference>
<dbReference type="InterPro" id="IPR014721">
    <property type="entry name" value="Ribsml_uS5_D2-typ_fold_subgr"/>
</dbReference>
<evidence type="ECO:0000256" key="1">
    <source>
        <dbReference type="ARBA" id="ARBA00005870"/>
    </source>
</evidence>
<dbReference type="CDD" id="cd01886">
    <property type="entry name" value="EF-G"/>
    <property type="match status" value="1"/>
</dbReference>
<dbReference type="PRINTS" id="PR00315">
    <property type="entry name" value="ELONGATNFCT"/>
</dbReference>
<dbReference type="GO" id="GO:0032790">
    <property type="term" value="P:ribosome disassembly"/>
    <property type="evidence" value="ECO:0007669"/>
    <property type="project" value="TreeGrafter"/>
</dbReference>
<evidence type="ECO:0000313" key="9">
    <source>
        <dbReference type="EMBL" id="HGW91588.1"/>
    </source>
</evidence>
<dbReference type="GO" id="GO:0005737">
    <property type="term" value="C:cytoplasm"/>
    <property type="evidence" value="ECO:0007669"/>
    <property type="project" value="UniProtKB-SubCell"/>
</dbReference>
<evidence type="ECO:0000256" key="3">
    <source>
        <dbReference type="ARBA" id="ARBA00022768"/>
    </source>
</evidence>
<name>A0A7C4YRH7_UNCW3</name>
<dbReference type="Gene3D" id="3.30.70.870">
    <property type="entry name" value="Elongation Factor G (Translational Gtpase), domain 3"/>
    <property type="match status" value="1"/>
</dbReference>
<dbReference type="InterPro" id="IPR035647">
    <property type="entry name" value="EFG_III/V"/>
</dbReference>
<feature type="binding site" evidence="6">
    <location>
        <begin position="15"/>
        <end position="22"/>
    </location>
    <ligand>
        <name>GTP</name>
        <dbReference type="ChEBI" id="CHEBI:37565"/>
    </ligand>
</feature>
<dbReference type="InterPro" id="IPR004161">
    <property type="entry name" value="EFTu-like_2"/>
</dbReference>
<dbReference type="InterPro" id="IPR009000">
    <property type="entry name" value="Transl_B-barrel_sf"/>
</dbReference>
<keyword evidence="4 6" id="KW-0648">Protein biosynthesis</keyword>
<dbReference type="Pfam" id="PF03764">
    <property type="entry name" value="EFG_IV"/>
    <property type="match status" value="1"/>
</dbReference>
<dbReference type="CDD" id="cd03713">
    <property type="entry name" value="EFG_mtEFG_C"/>
    <property type="match status" value="1"/>
</dbReference>
<dbReference type="SUPFAM" id="SSF52540">
    <property type="entry name" value="P-loop containing nucleoside triphosphate hydrolases"/>
    <property type="match status" value="1"/>
</dbReference>
<proteinExistence type="inferred from homology"/>
<feature type="binding site" evidence="6">
    <location>
        <begin position="133"/>
        <end position="136"/>
    </location>
    <ligand>
        <name>GTP</name>
        <dbReference type="ChEBI" id="CHEBI:37565"/>
    </ligand>
</feature>
<comment type="function">
    <text evidence="6">Catalyzes the GTP-dependent ribosomal translocation step during translation elongation. During this step, the ribosome changes from the pre-translocational (PRE) to the post-translocational (POST) state as the newly formed A-site-bound peptidyl-tRNA and P-site-bound deacylated tRNA move to the P and E sites, respectively. Catalyzes the coordinated movement of the two tRNA molecules, the mRNA and conformational changes in the ribosome.</text>
</comment>
<comment type="subcellular location">
    <subcellularLocation>
        <location evidence="6">Cytoplasm</location>
    </subcellularLocation>
</comment>
<dbReference type="NCBIfam" id="NF009381">
    <property type="entry name" value="PRK12740.1-5"/>
    <property type="match status" value="1"/>
</dbReference>
<dbReference type="GO" id="GO:0005525">
    <property type="term" value="F:GTP binding"/>
    <property type="evidence" value="ECO:0007669"/>
    <property type="project" value="UniProtKB-UniRule"/>
</dbReference>
<dbReference type="PANTHER" id="PTHR43261">
    <property type="entry name" value="TRANSLATION ELONGATION FACTOR G-RELATED"/>
    <property type="match status" value="1"/>
</dbReference>
<dbReference type="CDD" id="cd16262">
    <property type="entry name" value="EFG_III"/>
    <property type="match status" value="1"/>
</dbReference>
<dbReference type="FunFam" id="3.30.70.870:FF:000001">
    <property type="entry name" value="Elongation factor G"/>
    <property type="match status" value="1"/>
</dbReference>
<dbReference type="PANTHER" id="PTHR43261:SF1">
    <property type="entry name" value="RIBOSOME-RELEASING FACTOR 2, MITOCHONDRIAL"/>
    <property type="match status" value="1"/>
</dbReference>
<dbReference type="SUPFAM" id="SSF54980">
    <property type="entry name" value="EF-G C-terminal domain-like"/>
    <property type="match status" value="2"/>
</dbReference>
<evidence type="ECO:0000256" key="6">
    <source>
        <dbReference type="HAMAP-Rule" id="MF_00054"/>
    </source>
</evidence>
<dbReference type="EMBL" id="DTHG01000041">
    <property type="protein sequence ID" value="HGW91588.1"/>
    <property type="molecule type" value="Genomic_DNA"/>
</dbReference>
<dbReference type="FunFam" id="3.30.70.240:FF:000001">
    <property type="entry name" value="Elongation factor G"/>
    <property type="match status" value="1"/>
</dbReference>
<accession>A0A7C4YRH7</accession>
<dbReference type="InterPro" id="IPR031157">
    <property type="entry name" value="G_TR_CS"/>
</dbReference>
<reference evidence="9" key="1">
    <citation type="journal article" date="2020" name="mSystems">
        <title>Genome- and Community-Level Interaction Insights into Carbon Utilization and Element Cycling Functions of Hydrothermarchaeota in Hydrothermal Sediment.</title>
        <authorList>
            <person name="Zhou Z."/>
            <person name="Liu Y."/>
            <person name="Xu W."/>
            <person name="Pan J."/>
            <person name="Luo Z.H."/>
            <person name="Li M."/>
        </authorList>
    </citation>
    <scope>NUCLEOTIDE SEQUENCE [LARGE SCALE GENOMIC DNA]</scope>
    <source>
        <strain evidence="9">SpSt-780</strain>
    </source>
</reference>
<dbReference type="SMART" id="SM00889">
    <property type="entry name" value="EFG_IV"/>
    <property type="match status" value="1"/>
</dbReference>
<dbReference type="PROSITE" id="PS51722">
    <property type="entry name" value="G_TR_2"/>
    <property type="match status" value="1"/>
</dbReference>
<protein>
    <recommendedName>
        <fullName evidence="6 7">Elongation factor G</fullName>
        <shortName evidence="6">EF-G</shortName>
    </recommendedName>
</protein>
<evidence type="ECO:0000256" key="4">
    <source>
        <dbReference type="ARBA" id="ARBA00022917"/>
    </source>
</evidence>
<keyword evidence="5 6" id="KW-0342">GTP-binding</keyword>
<dbReference type="InterPro" id="IPR020568">
    <property type="entry name" value="Ribosomal_Su5_D2-typ_SF"/>
</dbReference>
<keyword evidence="3 6" id="KW-0251">Elongation factor</keyword>
<dbReference type="InterPro" id="IPR035649">
    <property type="entry name" value="EFG_V"/>
</dbReference>
<dbReference type="FunFam" id="3.40.50.300:FF:000029">
    <property type="entry name" value="Elongation factor G"/>
    <property type="match status" value="1"/>
</dbReference>
<dbReference type="InterPro" id="IPR041095">
    <property type="entry name" value="EFG_II"/>
</dbReference>
<dbReference type="Gene3D" id="3.40.50.300">
    <property type="entry name" value="P-loop containing nucleotide triphosphate hydrolases"/>
    <property type="match status" value="1"/>
</dbReference>
<dbReference type="GO" id="GO:0003924">
    <property type="term" value="F:GTPase activity"/>
    <property type="evidence" value="ECO:0007669"/>
    <property type="project" value="InterPro"/>
</dbReference>
<dbReference type="InterPro" id="IPR009022">
    <property type="entry name" value="EFG_III"/>
</dbReference>
<dbReference type="SUPFAM" id="SSF54211">
    <property type="entry name" value="Ribosomal protein S5 domain 2-like"/>
    <property type="match status" value="1"/>
</dbReference>
<dbReference type="Gene3D" id="3.30.70.240">
    <property type="match status" value="1"/>
</dbReference>
<keyword evidence="6" id="KW-0963">Cytoplasm</keyword>
<organism evidence="9">
    <name type="scientific">candidate division WOR-3 bacterium</name>
    <dbReference type="NCBI Taxonomy" id="2052148"/>
    <lineage>
        <taxon>Bacteria</taxon>
        <taxon>Bacteria division WOR-3</taxon>
    </lineage>
</organism>
<evidence type="ECO:0000256" key="7">
    <source>
        <dbReference type="NCBIfam" id="TIGR00484"/>
    </source>
</evidence>
<dbReference type="SMART" id="SM00838">
    <property type="entry name" value="EFG_C"/>
    <property type="match status" value="1"/>
</dbReference>
<sequence>MNQDISKIRNIGIMAHIDAGKTTLSERILYYTGKVHRMGEVDEGSATMDYLDQEKERGITITSAATTCYWKGYRINLIDTPGHVDFTVEVERSLRILDGAIVIFSGVEGVESQSETVWKQANRYNIPRITFINKMDRVGSDFFRVIEMMKERLNANTVIVNFPLGAESNYKGVVSVIEGKAFIWDEETKGLAFEEIPIPEEYRDTYLRLRNEMIDKLSLYDEEIMDKYLNNEEISSEILSKTLRAVTLSGVIFPVFCGSALRNKGIQKLLDGVVSYLPSPLDIPPIKGIVPSKNSYETRKPVPEEPFSSVVFKILYDQFGKISLARIYSGEVKRGDSVLNVNTNEVERITKIYLMHANKKVEVPSAIAGEIVGFVGLKSSKTGYTYTDTRHPILLEPPFIPEPVVSATIEPPTLQEQPKLEEALKIISEEDPTFKVKYDEETGQSIIYGMGELHLEVILERIKREFNIKARIGRPRVSYRERVRREAEGEGQFVKQTSGKQMFGHVKVVVKPYDKFEIQNLLRDQIPAQFHQPIIEGILESASSGILAGFPVMNTLVQIVDGSYRENEGTEIAYKVAGSIAFKNAYKNADPVLIEPIMKLEVLIPKEYIGDVVQDLNARLAQIIGFEHRPDFEIVYAYVPLSQLFGYATSLRSLTSGRGTYTMLLHHYEDIPEKIYEKTLKKVRGY</sequence>
<dbReference type="InterPro" id="IPR000795">
    <property type="entry name" value="T_Tr_GTP-bd_dom"/>
</dbReference>
<dbReference type="HAMAP" id="MF_00054_B">
    <property type="entry name" value="EF_G_EF_2_B"/>
    <property type="match status" value="1"/>
</dbReference>
<dbReference type="Gene3D" id="2.40.30.10">
    <property type="entry name" value="Translation factors"/>
    <property type="match status" value="1"/>
</dbReference>
<evidence type="ECO:0000256" key="2">
    <source>
        <dbReference type="ARBA" id="ARBA00022741"/>
    </source>
</evidence>
<evidence type="ECO:0000259" key="8">
    <source>
        <dbReference type="PROSITE" id="PS51722"/>
    </source>
</evidence>
<dbReference type="SUPFAM" id="SSF50447">
    <property type="entry name" value="Translation proteins"/>
    <property type="match status" value="1"/>
</dbReference>
<dbReference type="Pfam" id="PF00009">
    <property type="entry name" value="GTP_EFTU"/>
    <property type="match status" value="1"/>
</dbReference>
<dbReference type="PROSITE" id="PS00301">
    <property type="entry name" value="G_TR_1"/>
    <property type="match status" value="1"/>
</dbReference>
<gene>
    <name evidence="6 9" type="primary">fusA</name>
    <name evidence="9" type="ORF">ENV67_03495</name>
</gene>
<dbReference type="AlphaFoldDB" id="A0A7C4YRH7"/>
<dbReference type="InterPro" id="IPR027417">
    <property type="entry name" value="P-loop_NTPase"/>
</dbReference>
<dbReference type="Pfam" id="PF03144">
    <property type="entry name" value="GTP_EFTU_D2"/>
    <property type="match status" value="1"/>
</dbReference>
<dbReference type="Pfam" id="PF00679">
    <property type="entry name" value="EFG_C"/>
    <property type="match status" value="1"/>
</dbReference>
<dbReference type="NCBIfam" id="TIGR00231">
    <property type="entry name" value="small_GTP"/>
    <property type="match status" value="1"/>
</dbReference>
<feature type="binding site" evidence="6">
    <location>
        <begin position="79"/>
        <end position="83"/>
    </location>
    <ligand>
        <name>GTP</name>
        <dbReference type="ChEBI" id="CHEBI:37565"/>
    </ligand>
</feature>
<dbReference type="InterPro" id="IPR005225">
    <property type="entry name" value="Small_GTP-bd"/>
</dbReference>